<keyword evidence="1" id="KW-0472">Membrane</keyword>
<feature type="transmembrane region" description="Helical" evidence="1">
    <location>
        <begin position="278"/>
        <end position="302"/>
    </location>
</feature>
<feature type="domain" description="Glycosyltransferase 2-like" evidence="2">
    <location>
        <begin position="15"/>
        <end position="176"/>
    </location>
</feature>
<accession>A0A4R6TI37</accession>
<feature type="transmembrane region" description="Helical" evidence="1">
    <location>
        <begin position="360"/>
        <end position="387"/>
    </location>
</feature>
<dbReference type="InterPro" id="IPR001173">
    <property type="entry name" value="Glyco_trans_2-like"/>
</dbReference>
<dbReference type="InterPro" id="IPR029044">
    <property type="entry name" value="Nucleotide-diphossugar_trans"/>
</dbReference>
<sequence>MSNQLQYNLDSYKCCVIIPTYNNEKTLQRVIDNTLKFTQNIIVVNDGSTDATSTILKEYSFLKQLHHKRNKGKGSALRNGFKFAYEQGYEYAITIDSDGQHFPEDIPVFLKKLSQKEQNKELLLIGARNMNQDSVPKKSSFGNKFSNFWFWVETGTQLQDTQSGYRLYPLKVLDKIRFYTTKFEFEIEVIVKAAWRGVAVENVPVKVLYDETERVSHFRPFKDFTRISVLNTWLVLVTFLFIKPRDFLRSLKKKGVKKFLIDDVLVSSDSSIKKSVSIALGVFFGLSPFWGLQGFLAIGFSILLKLNKTISFLFSNISLPPLIPFVVLASVKVGEFLLGEKIEFDFRTIENIKMLTHIKVYVVGSLVLAGFSAVLLGIISLALFNIFKPKNNE</sequence>
<dbReference type="AlphaFoldDB" id="A0A4R6TI37"/>
<keyword evidence="1" id="KW-1133">Transmembrane helix</keyword>
<dbReference type="SUPFAM" id="SSF53448">
    <property type="entry name" value="Nucleotide-diphospho-sugar transferases"/>
    <property type="match status" value="1"/>
</dbReference>
<dbReference type="EMBL" id="SNYH01000002">
    <property type="protein sequence ID" value="TDQ28866.1"/>
    <property type="molecule type" value="Genomic_DNA"/>
</dbReference>
<feature type="transmembrane region" description="Helical" evidence="1">
    <location>
        <begin position="224"/>
        <end position="242"/>
    </location>
</feature>
<dbReference type="PANTHER" id="PTHR48090:SF7">
    <property type="entry name" value="RFBJ PROTEIN"/>
    <property type="match status" value="1"/>
</dbReference>
<comment type="caution">
    <text evidence="4">The sequence shown here is derived from an EMBL/GenBank/DDBJ whole genome shotgun (WGS) entry which is preliminary data.</text>
</comment>
<evidence type="ECO:0000259" key="3">
    <source>
        <dbReference type="Pfam" id="PF09835"/>
    </source>
</evidence>
<evidence type="ECO:0000313" key="4">
    <source>
        <dbReference type="EMBL" id="TDQ28866.1"/>
    </source>
</evidence>
<dbReference type="Proteomes" id="UP000295390">
    <property type="component" value="Unassembled WGS sequence"/>
</dbReference>
<keyword evidence="1" id="KW-0812">Transmembrane</keyword>
<gene>
    <name evidence="4" type="ORF">DFQ07_1247</name>
</gene>
<evidence type="ECO:0000259" key="2">
    <source>
        <dbReference type="Pfam" id="PF00535"/>
    </source>
</evidence>
<dbReference type="PANTHER" id="PTHR48090">
    <property type="entry name" value="UNDECAPRENYL-PHOSPHATE 4-DEOXY-4-FORMAMIDO-L-ARABINOSE TRANSFERASE-RELATED"/>
    <property type="match status" value="1"/>
</dbReference>
<dbReference type="Gene3D" id="3.90.550.10">
    <property type="entry name" value="Spore Coat Polysaccharide Biosynthesis Protein SpsA, Chain A"/>
    <property type="match status" value="1"/>
</dbReference>
<organism evidence="4 5">
    <name type="scientific">Tenacibaculum caenipelagi</name>
    <dbReference type="NCBI Taxonomy" id="1325435"/>
    <lineage>
        <taxon>Bacteria</taxon>
        <taxon>Pseudomonadati</taxon>
        <taxon>Bacteroidota</taxon>
        <taxon>Flavobacteriia</taxon>
        <taxon>Flavobacteriales</taxon>
        <taxon>Flavobacteriaceae</taxon>
        <taxon>Tenacibaculum</taxon>
    </lineage>
</organism>
<evidence type="ECO:0000256" key="1">
    <source>
        <dbReference type="SAM" id="Phobius"/>
    </source>
</evidence>
<keyword evidence="4" id="KW-0808">Transferase</keyword>
<dbReference type="InterPro" id="IPR018639">
    <property type="entry name" value="DUF2062"/>
</dbReference>
<name>A0A4R6TI37_9FLAO</name>
<reference evidence="4 5" key="1">
    <citation type="submission" date="2019-03" db="EMBL/GenBank/DDBJ databases">
        <title>Genomic Encyclopedia of Type Strains, Phase III (KMG-III): the genomes of soil and plant-associated and newly described type strains.</title>
        <authorList>
            <person name="Whitman W."/>
        </authorList>
    </citation>
    <scope>NUCLEOTIDE SEQUENCE [LARGE SCALE GENOMIC DNA]</scope>
    <source>
        <strain evidence="4 5">CECT 8283</strain>
    </source>
</reference>
<dbReference type="RefSeq" id="WP_133535368.1">
    <property type="nucleotide sequence ID" value="NZ_SNYH01000002.1"/>
</dbReference>
<keyword evidence="5" id="KW-1185">Reference proteome</keyword>
<evidence type="ECO:0000313" key="5">
    <source>
        <dbReference type="Proteomes" id="UP000295390"/>
    </source>
</evidence>
<dbReference type="Pfam" id="PF00535">
    <property type="entry name" value="Glycos_transf_2"/>
    <property type="match status" value="1"/>
</dbReference>
<dbReference type="OrthoDB" id="9810303at2"/>
<dbReference type="Pfam" id="PF09835">
    <property type="entry name" value="DUF2062"/>
    <property type="match status" value="1"/>
</dbReference>
<proteinExistence type="predicted"/>
<dbReference type="InterPro" id="IPR050256">
    <property type="entry name" value="Glycosyltransferase_2"/>
</dbReference>
<protein>
    <submittedName>
        <fullName evidence="4">Glycosyltransferase involved in cell wall biosynthesis</fullName>
    </submittedName>
</protein>
<dbReference type="CDD" id="cd04179">
    <property type="entry name" value="DPM_DPG-synthase_like"/>
    <property type="match status" value="1"/>
</dbReference>
<dbReference type="GO" id="GO:0016740">
    <property type="term" value="F:transferase activity"/>
    <property type="evidence" value="ECO:0007669"/>
    <property type="project" value="UniProtKB-KW"/>
</dbReference>
<feature type="transmembrane region" description="Helical" evidence="1">
    <location>
        <begin position="322"/>
        <end position="339"/>
    </location>
</feature>
<feature type="domain" description="DUF2062" evidence="3">
    <location>
        <begin position="270"/>
        <end position="387"/>
    </location>
</feature>